<gene>
    <name evidence="2" type="ORF">HW532_21260</name>
</gene>
<evidence type="ECO:0000313" key="3">
    <source>
        <dbReference type="Proteomes" id="UP000593594"/>
    </source>
</evidence>
<keyword evidence="3" id="KW-1185">Reference proteome</keyword>
<name>A0A7S8HDU0_9HYPH</name>
<keyword evidence="1" id="KW-0732">Signal</keyword>
<protein>
    <recommendedName>
        <fullName evidence="4">DUF1311 domain-containing protein</fullName>
    </recommendedName>
</protein>
<feature type="signal peptide" evidence="1">
    <location>
        <begin position="1"/>
        <end position="40"/>
    </location>
</feature>
<reference evidence="2 3" key="1">
    <citation type="submission" date="2020-06" db="EMBL/GenBank/DDBJ databases">
        <title>Genome sequence of 2 isolates from Red Sea Mangroves.</title>
        <authorList>
            <person name="Sefrji F."/>
            <person name="Michoud G."/>
            <person name="Merlino G."/>
            <person name="Daffonchio D."/>
        </authorList>
    </citation>
    <scope>NUCLEOTIDE SEQUENCE [LARGE SCALE GENOMIC DNA]</scope>
    <source>
        <strain evidence="2 3">R1DC25</strain>
    </source>
</reference>
<dbReference type="Proteomes" id="UP000593594">
    <property type="component" value="Chromosome"/>
</dbReference>
<dbReference type="RefSeq" id="WP_213162374.1">
    <property type="nucleotide sequence ID" value="NZ_CP058214.1"/>
</dbReference>
<dbReference type="KEGG" id="kmn:HW532_21260"/>
<feature type="chain" id="PRO_5032806504" description="DUF1311 domain-containing protein" evidence="1">
    <location>
        <begin position="41"/>
        <end position="153"/>
    </location>
</feature>
<dbReference type="EMBL" id="CP058214">
    <property type="protein sequence ID" value="QPC45000.1"/>
    <property type="molecule type" value="Genomic_DNA"/>
</dbReference>
<sequence>MAGAPVTASRIAARPAGRRLLLCGLIALSLAPAGVQPAMAGDTGGQKAVTVQDRLCRYDLKCWAERFIAEASRACADPVARLAGDPHRWTDTPAAPRFSHYRWKSLDSGTVTYLGDRLEVQNDFGAWRGYVYECDFDTALQSATDVRIAPGRL</sequence>
<evidence type="ECO:0000313" key="2">
    <source>
        <dbReference type="EMBL" id="QPC45000.1"/>
    </source>
</evidence>
<organism evidence="2 3">
    <name type="scientific">Kaustia mangrovi</name>
    <dbReference type="NCBI Taxonomy" id="2593653"/>
    <lineage>
        <taxon>Bacteria</taxon>
        <taxon>Pseudomonadati</taxon>
        <taxon>Pseudomonadota</taxon>
        <taxon>Alphaproteobacteria</taxon>
        <taxon>Hyphomicrobiales</taxon>
        <taxon>Parvibaculaceae</taxon>
        <taxon>Kaustia</taxon>
    </lineage>
</organism>
<evidence type="ECO:0008006" key="4">
    <source>
        <dbReference type="Google" id="ProtNLM"/>
    </source>
</evidence>
<accession>A0A7S8HDU0</accession>
<evidence type="ECO:0000256" key="1">
    <source>
        <dbReference type="SAM" id="SignalP"/>
    </source>
</evidence>
<dbReference type="AlphaFoldDB" id="A0A7S8HDU0"/>
<proteinExistence type="predicted"/>